<name>A0A8B5Y7J0_BACLI</name>
<protein>
    <submittedName>
        <fullName evidence="1">Uncharacterized protein</fullName>
    </submittedName>
</protein>
<accession>A0A8B5Y7J0</accession>
<gene>
    <name evidence="1" type="ORF">CHCC16736_3750</name>
</gene>
<reference evidence="1 2" key="1">
    <citation type="submission" date="2019-06" db="EMBL/GenBank/DDBJ databases">
        <title>Genome sequence analysis of &gt;100 Bacillus licheniformis strains suggests intrinsic resistance to this species.</title>
        <authorList>
            <person name="Wels M."/>
            <person name="Siezen R.J."/>
            <person name="Johansen E."/>
            <person name="Stuer-Lauridsen B."/>
            <person name="Bjerre K."/>
            <person name="Nielsen B.K.K."/>
        </authorList>
    </citation>
    <scope>NUCLEOTIDE SEQUENCE [LARGE SCALE GENOMIC DNA]</scope>
    <source>
        <strain evidence="1 2">BAC-16736</strain>
    </source>
</reference>
<dbReference type="RefSeq" id="WP_164971865.1">
    <property type="nucleotide sequence ID" value="NZ_BEXU01000039.1"/>
</dbReference>
<proteinExistence type="predicted"/>
<dbReference type="AlphaFoldDB" id="A0A8B5Y7J0"/>
<dbReference type="EMBL" id="NILC01000029">
    <property type="protein sequence ID" value="TWL22281.1"/>
    <property type="molecule type" value="Genomic_DNA"/>
</dbReference>
<sequence length="48" mass="5139">MLLCSAAGYALYQHVAGGRNEQAGAVLHQQALHFKLSTLEGGDIELKK</sequence>
<comment type="caution">
    <text evidence="1">The sequence shown here is derived from an EMBL/GenBank/DDBJ whole genome shotgun (WGS) entry which is preliminary data.</text>
</comment>
<dbReference type="Proteomes" id="UP000435910">
    <property type="component" value="Unassembled WGS sequence"/>
</dbReference>
<evidence type="ECO:0000313" key="1">
    <source>
        <dbReference type="EMBL" id="TWL22281.1"/>
    </source>
</evidence>
<organism evidence="1 2">
    <name type="scientific">Bacillus licheniformis</name>
    <dbReference type="NCBI Taxonomy" id="1402"/>
    <lineage>
        <taxon>Bacteria</taxon>
        <taxon>Bacillati</taxon>
        <taxon>Bacillota</taxon>
        <taxon>Bacilli</taxon>
        <taxon>Bacillales</taxon>
        <taxon>Bacillaceae</taxon>
        <taxon>Bacillus</taxon>
    </lineage>
</organism>
<evidence type="ECO:0000313" key="2">
    <source>
        <dbReference type="Proteomes" id="UP000435910"/>
    </source>
</evidence>
<dbReference type="GeneID" id="92861394"/>